<dbReference type="AlphaFoldDB" id="A0A2I0IP52"/>
<protein>
    <submittedName>
        <fullName evidence="2">Uncharacterized protein</fullName>
    </submittedName>
</protein>
<dbReference type="Proteomes" id="UP000233551">
    <property type="component" value="Unassembled WGS sequence"/>
</dbReference>
<keyword evidence="3" id="KW-1185">Reference proteome</keyword>
<feature type="region of interest" description="Disordered" evidence="1">
    <location>
        <begin position="79"/>
        <end position="103"/>
    </location>
</feature>
<gene>
    <name evidence="2" type="ORF">CRG98_033785</name>
</gene>
<dbReference type="EMBL" id="PGOL01002697">
    <property type="protein sequence ID" value="PKI45778.1"/>
    <property type="molecule type" value="Genomic_DNA"/>
</dbReference>
<evidence type="ECO:0000256" key="1">
    <source>
        <dbReference type="SAM" id="MobiDB-lite"/>
    </source>
</evidence>
<organism evidence="2 3">
    <name type="scientific">Punica granatum</name>
    <name type="common">Pomegranate</name>
    <dbReference type="NCBI Taxonomy" id="22663"/>
    <lineage>
        <taxon>Eukaryota</taxon>
        <taxon>Viridiplantae</taxon>
        <taxon>Streptophyta</taxon>
        <taxon>Embryophyta</taxon>
        <taxon>Tracheophyta</taxon>
        <taxon>Spermatophyta</taxon>
        <taxon>Magnoliopsida</taxon>
        <taxon>eudicotyledons</taxon>
        <taxon>Gunneridae</taxon>
        <taxon>Pentapetalae</taxon>
        <taxon>rosids</taxon>
        <taxon>malvids</taxon>
        <taxon>Myrtales</taxon>
        <taxon>Lythraceae</taxon>
        <taxon>Punica</taxon>
    </lineage>
</organism>
<sequence>MVSGSGMGQRGAIGAMNEGDDEPIASLFFASPGPIFAEFAGRGPNLEVVAGPSSEEEEFEAELNDAAVGGGADGRFRRAVRSGGGEEDQQLQSSGRGCDEEWGRKEKGGTAVFDFKKTFNSALSF</sequence>
<comment type="caution">
    <text evidence="2">The sequence shown here is derived from an EMBL/GenBank/DDBJ whole genome shotgun (WGS) entry which is preliminary data.</text>
</comment>
<evidence type="ECO:0000313" key="2">
    <source>
        <dbReference type="EMBL" id="PKI45778.1"/>
    </source>
</evidence>
<reference evidence="2 3" key="1">
    <citation type="submission" date="2017-11" db="EMBL/GenBank/DDBJ databases">
        <title>De-novo sequencing of pomegranate (Punica granatum L.) genome.</title>
        <authorList>
            <person name="Akparov Z."/>
            <person name="Amiraslanov A."/>
            <person name="Hajiyeva S."/>
            <person name="Abbasov M."/>
            <person name="Kaur K."/>
            <person name="Hamwieh A."/>
            <person name="Solovyev V."/>
            <person name="Salamov A."/>
            <person name="Braich B."/>
            <person name="Kosarev P."/>
            <person name="Mahmoud A."/>
            <person name="Hajiyev E."/>
            <person name="Babayeva S."/>
            <person name="Izzatullayeva V."/>
            <person name="Mammadov A."/>
            <person name="Mammadov A."/>
            <person name="Sharifova S."/>
            <person name="Ojaghi J."/>
            <person name="Eynullazada K."/>
            <person name="Bayramov B."/>
            <person name="Abdulazimova A."/>
            <person name="Shahmuradov I."/>
        </authorList>
    </citation>
    <scope>NUCLEOTIDE SEQUENCE [LARGE SCALE GENOMIC DNA]</scope>
    <source>
        <strain evidence="3">cv. AG2017</strain>
        <tissue evidence="2">Leaf</tissue>
    </source>
</reference>
<evidence type="ECO:0000313" key="3">
    <source>
        <dbReference type="Proteomes" id="UP000233551"/>
    </source>
</evidence>
<accession>A0A2I0IP52</accession>
<name>A0A2I0IP52_PUNGR</name>
<proteinExistence type="predicted"/>